<dbReference type="Pfam" id="PF14443">
    <property type="entry name" value="DBC1"/>
    <property type="match status" value="1"/>
</dbReference>
<dbReference type="Gene3D" id="1.10.720.30">
    <property type="entry name" value="SAP domain"/>
    <property type="match status" value="1"/>
</dbReference>
<dbReference type="InterPro" id="IPR036361">
    <property type="entry name" value="SAP_dom_sf"/>
</dbReference>
<evidence type="ECO:0000313" key="9">
    <source>
        <dbReference type="EMBL" id="ELU05545.1"/>
    </source>
</evidence>
<feature type="compositionally biased region" description="Basic residues" evidence="6">
    <location>
        <begin position="307"/>
        <end position="319"/>
    </location>
</feature>
<name>R7UH85_CAPTE</name>
<feature type="compositionally biased region" description="Basic and acidic residues" evidence="6">
    <location>
        <begin position="787"/>
        <end position="804"/>
    </location>
</feature>
<dbReference type="Pfam" id="PF19256">
    <property type="entry name" value="LAIKA"/>
    <property type="match status" value="1"/>
</dbReference>
<dbReference type="AlphaFoldDB" id="R7UH85"/>
<feature type="compositionally biased region" description="Basic and acidic residues" evidence="6">
    <location>
        <begin position="734"/>
        <end position="778"/>
    </location>
</feature>
<dbReference type="EnsemblMetazoa" id="CapteT214786">
    <property type="protein sequence ID" value="CapteP214786"/>
    <property type="gene ID" value="CapteG214786"/>
</dbReference>
<dbReference type="EMBL" id="AMQN01007791">
    <property type="status" value="NOT_ANNOTATED_CDS"/>
    <property type="molecule type" value="Genomic_DNA"/>
</dbReference>
<keyword evidence="3" id="KW-0597">Phosphoprotein</keyword>
<feature type="region of interest" description="Disordered" evidence="6">
    <location>
        <begin position="918"/>
        <end position="939"/>
    </location>
</feature>
<accession>R7UH85</accession>
<dbReference type="HOGENOM" id="CLU_008030_0_0_1"/>
<feature type="compositionally biased region" description="Basic and acidic residues" evidence="6">
    <location>
        <begin position="605"/>
        <end position="626"/>
    </location>
</feature>
<reference evidence="10" key="3">
    <citation type="submission" date="2015-06" db="UniProtKB">
        <authorList>
            <consortium name="EnsemblMetazoa"/>
        </authorList>
    </citation>
    <scope>IDENTIFICATION</scope>
</reference>
<evidence type="ECO:0008006" key="12">
    <source>
        <dbReference type="Google" id="ProtNLM"/>
    </source>
</evidence>
<evidence type="ECO:0000313" key="11">
    <source>
        <dbReference type="Proteomes" id="UP000014760"/>
    </source>
</evidence>
<keyword evidence="4 5" id="KW-0175">Coiled coil</keyword>
<feature type="region of interest" description="Disordered" evidence="6">
    <location>
        <begin position="605"/>
        <end position="678"/>
    </location>
</feature>
<feature type="compositionally biased region" description="Basic and acidic residues" evidence="6">
    <location>
        <begin position="635"/>
        <end position="661"/>
    </location>
</feature>
<dbReference type="Pfam" id="PF14444">
    <property type="entry name" value="S1-like"/>
    <property type="match status" value="1"/>
</dbReference>
<feature type="compositionally biased region" description="Basic and acidic residues" evidence="6">
    <location>
        <begin position="556"/>
        <end position="566"/>
    </location>
</feature>
<gene>
    <name evidence="9" type="ORF">CAPTEDRAFT_214786</name>
</gene>
<feature type="compositionally biased region" description="Basic and acidic residues" evidence="6">
    <location>
        <begin position="273"/>
        <end position="306"/>
    </location>
</feature>
<protein>
    <recommendedName>
        <fullName evidence="12">SAP domain-containing protein</fullName>
    </recommendedName>
</protein>
<evidence type="ECO:0000256" key="4">
    <source>
        <dbReference type="ARBA" id="ARBA00023054"/>
    </source>
</evidence>
<dbReference type="SMART" id="SM00513">
    <property type="entry name" value="SAP"/>
    <property type="match status" value="1"/>
</dbReference>
<evidence type="ECO:0000313" key="10">
    <source>
        <dbReference type="EnsemblMetazoa" id="CapteP214786"/>
    </source>
</evidence>
<feature type="domain" description="DBC1/CARP1 catalytically inactive NUDIX hydrolase" evidence="8">
    <location>
        <begin position="461"/>
        <end position="569"/>
    </location>
</feature>
<feature type="compositionally biased region" description="Low complexity" evidence="6">
    <location>
        <begin position="320"/>
        <end position="332"/>
    </location>
</feature>
<evidence type="ECO:0000256" key="2">
    <source>
        <dbReference type="ARBA" id="ARBA00022490"/>
    </source>
</evidence>
<reference evidence="9 11" key="2">
    <citation type="journal article" date="2013" name="Nature">
        <title>Insights into bilaterian evolution from three spiralian genomes.</title>
        <authorList>
            <person name="Simakov O."/>
            <person name="Marletaz F."/>
            <person name="Cho S.J."/>
            <person name="Edsinger-Gonzales E."/>
            <person name="Havlak P."/>
            <person name="Hellsten U."/>
            <person name="Kuo D.H."/>
            <person name="Larsson T."/>
            <person name="Lv J."/>
            <person name="Arendt D."/>
            <person name="Savage R."/>
            <person name="Osoegawa K."/>
            <person name="de Jong P."/>
            <person name="Grimwood J."/>
            <person name="Chapman J.A."/>
            <person name="Shapiro H."/>
            <person name="Aerts A."/>
            <person name="Otillar R.P."/>
            <person name="Terry A.Y."/>
            <person name="Boore J.L."/>
            <person name="Grigoriev I.V."/>
            <person name="Lindberg D.R."/>
            <person name="Seaver E.C."/>
            <person name="Weisblat D.A."/>
            <person name="Putnam N.H."/>
            <person name="Rokhsar D.S."/>
        </authorList>
    </citation>
    <scope>NUCLEOTIDE SEQUENCE</scope>
    <source>
        <strain evidence="9 11">I ESC-2004</strain>
    </source>
</reference>
<feature type="region of interest" description="Disordered" evidence="6">
    <location>
        <begin position="872"/>
        <end position="899"/>
    </location>
</feature>
<sequence length="1067" mass="121035">MAQFGSGKNPPWARADGAVGLSAQQSSLAAAALQNIAAAAAGQQVGLPQGAMLTQQSPLGTQTVYTLSTTNPTLAPHQYTGPQLSMISAQPGIALPTTLATVCSNPQMATVSYPAPRGAPPPGPQPKQRVFTGTVTKLHENFGFVDEDVFFQTRCSVAEPQMVFHLSRNSSCVKGNLPKVGDRVLVEATYNINMPFKWNATRIQVLPNQPTISASGPTPIQPAVPIAPQARQNQGMVNMNQAPPNNLPQPPPLMGQPTQPTPGVRQANQSSRQTEKSGFRDRERERPRERERERDRDRHERRERRSPARKRSRSPRRSKSPSTSRATRSSPTPRRRTARVIPRYSVTIPKITLDTREANVMVLRSRYNNLYVPSDFFNAQFRWTEAFPIERPFNIMAHGCEYHVMSKDVEPLEKNEACIDPPDADHLFSAKVMLLSAPPSDELYHKSCALAEDPPDVQEAFQHPTRLLHFLVGLKGKEPMAIGGPWSPSLDGAEPLKDPRVLINTAIRTTRGLTGIDLSSCTQWYRFAEVRYHRPEEMHKGRLEEEEEGADNIAGENKEPTHFSELDPKTMKVADLRHELECRLLSSKGLKSQLIARLTKAIKSEEEKEEMQAEEKAEQEEKKEEENEKEEDKDEDKRSRDEEEKRRKEEKEAASRERRYTLPDQPSILVHPSTTAKSGKFDCTVMSLSLLLDYRQEDNKEHSFEVSLFAELFNEMLMRDFGYNIYKALLAAPEKKEDEKEKKKEKKEEKRDTEEPASKRRKSDREEDREEKEGGGEKSEEEEDDRDSLKERHRSHERERKKEKPRLLTVLPQLLLSFVYFDHMHTGYLVDKDVEEIFHILGLHLSRSQIKKQVKKVVLRDTLNYRKLTDKTVSKEEEKDETEEKKEAETETENAEKKIVPDDPFLLGNLSYLHSLEERSEAGDSANSSEGLTQDGASQPTAQGMVLYKGALLDIESFMQRLEKAEKTYTATEHKLKEVQEEMDMLKASFSSSEQNSQKVGLELQDLKKKLRDQRKATDGAESSAKKFHDLLARSQHTLQNLVHDYKSALASDKEDKALVKQEINGK</sequence>
<dbReference type="OMA" id="MVEASYN"/>
<feature type="coiled-coil region" evidence="5">
    <location>
        <begin position="948"/>
        <end position="1024"/>
    </location>
</feature>
<dbReference type="SUPFAM" id="SSF68906">
    <property type="entry name" value="SAP domain"/>
    <property type="match status" value="1"/>
</dbReference>
<dbReference type="InterPro" id="IPR025223">
    <property type="entry name" value="S1-like_RNA-bd_dom"/>
</dbReference>
<dbReference type="EMBL" id="KB301402">
    <property type="protein sequence ID" value="ELU05545.1"/>
    <property type="molecule type" value="Genomic_DNA"/>
</dbReference>
<evidence type="ECO:0000256" key="6">
    <source>
        <dbReference type="SAM" id="MobiDB-lite"/>
    </source>
</evidence>
<dbReference type="InterPro" id="IPR045353">
    <property type="entry name" value="LAIKA"/>
</dbReference>
<keyword evidence="2" id="KW-0963">Cytoplasm</keyword>
<dbReference type="GO" id="GO:0006355">
    <property type="term" value="P:regulation of DNA-templated transcription"/>
    <property type="evidence" value="ECO:0007669"/>
    <property type="project" value="InterPro"/>
</dbReference>
<feature type="domain" description="SAP" evidence="7">
    <location>
        <begin position="568"/>
        <end position="602"/>
    </location>
</feature>
<dbReference type="InterPro" id="IPR025954">
    <property type="entry name" value="DBC1/CARP1_inactive_NUDIX"/>
</dbReference>
<dbReference type="STRING" id="283909.R7UH85"/>
<dbReference type="PANTHER" id="PTHR14304">
    <property type="entry name" value="CELL DIVISION CYCLE AND APOPTOSIS REGULATOR PROTEIN"/>
    <property type="match status" value="1"/>
</dbReference>
<dbReference type="InterPro" id="IPR003034">
    <property type="entry name" value="SAP_dom"/>
</dbReference>
<dbReference type="GO" id="GO:0005737">
    <property type="term" value="C:cytoplasm"/>
    <property type="evidence" value="ECO:0007669"/>
    <property type="project" value="UniProtKB-SubCell"/>
</dbReference>
<evidence type="ECO:0000256" key="1">
    <source>
        <dbReference type="ARBA" id="ARBA00004496"/>
    </source>
</evidence>
<dbReference type="SMART" id="SM01122">
    <property type="entry name" value="DBC1"/>
    <property type="match status" value="1"/>
</dbReference>
<dbReference type="Proteomes" id="UP000014760">
    <property type="component" value="Unassembled WGS sequence"/>
</dbReference>
<dbReference type="InterPro" id="IPR025224">
    <property type="entry name" value="CCAR1/CCAR2"/>
</dbReference>
<feature type="region of interest" description="Disordered" evidence="6">
    <location>
        <begin position="236"/>
        <end position="341"/>
    </location>
</feature>
<evidence type="ECO:0000256" key="3">
    <source>
        <dbReference type="ARBA" id="ARBA00022553"/>
    </source>
</evidence>
<evidence type="ECO:0000259" key="7">
    <source>
        <dbReference type="SMART" id="SM00513"/>
    </source>
</evidence>
<feature type="compositionally biased region" description="Pro residues" evidence="6">
    <location>
        <begin position="245"/>
        <end position="254"/>
    </location>
</feature>
<reference evidence="11" key="1">
    <citation type="submission" date="2012-12" db="EMBL/GenBank/DDBJ databases">
        <authorList>
            <person name="Hellsten U."/>
            <person name="Grimwood J."/>
            <person name="Chapman J.A."/>
            <person name="Shapiro H."/>
            <person name="Aerts A."/>
            <person name="Otillar R.P."/>
            <person name="Terry A.Y."/>
            <person name="Boore J.L."/>
            <person name="Simakov O."/>
            <person name="Marletaz F."/>
            <person name="Cho S.-J."/>
            <person name="Edsinger-Gonzales E."/>
            <person name="Havlak P."/>
            <person name="Kuo D.-H."/>
            <person name="Larsson T."/>
            <person name="Lv J."/>
            <person name="Arendt D."/>
            <person name="Savage R."/>
            <person name="Osoegawa K."/>
            <person name="de Jong P."/>
            <person name="Lindberg D.R."/>
            <person name="Seaver E.C."/>
            <person name="Weisblat D.A."/>
            <person name="Putnam N.H."/>
            <person name="Grigoriev I.V."/>
            <person name="Rokhsar D.S."/>
        </authorList>
    </citation>
    <scope>NUCLEOTIDE SEQUENCE</scope>
    <source>
        <strain evidence="11">I ESC-2004</strain>
    </source>
</reference>
<keyword evidence="11" id="KW-1185">Reference proteome</keyword>
<feature type="region of interest" description="Disordered" evidence="6">
    <location>
        <begin position="734"/>
        <end position="804"/>
    </location>
</feature>
<dbReference type="PANTHER" id="PTHR14304:SF11">
    <property type="entry name" value="SAP DOMAIN-CONTAINING PROTEIN"/>
    <property type="match status" value="1"/>
</dbReference>
<evidence type="ECO:0000256" key="5">
    <source>
        <dbReference type="SAM" id="Coils"/>
    </source>
</evidence>
<dbReference type="GO" id="GO:0005634">
    <property type="term" value="C:nucleus"/>
    <property type="evidence" value="ECO:0007669"/>
    <property type="project" value="TreeGrafter"/>
</dbReference>
<evidence type="ECO:0000259" key="8">
    <source>
        <dbReference type="SMART" id="SM01122"/>
    </source>
</evidence>
<proteinExistence type="predicted"/>
<dbReference type="Pfam" id="PF02037">
    <property type="entry name" value="SAP"/>
    <property type="match status" value="1"/>
</dbReference>
<dbReference type="OrthoDB" id="21006at2759"/>
<organism evidence="9">
    <name type="scientific">Capitella teleta</name>
    <name type="common">Polychaete worm</name>
    <dbReference type="NCBI Taxonomy" id="283909"/>
    <lineage>
        <taxon>Eukaryota</taxon>
        <taxon>Metazoa</taxon>
        <taxon>Spiralia</taxon>
        <taxon>Lophotrochozoa</taxon>
        <taxon>Annelida</taxon>
        <taxon>Polychaeta</taxon>
        <taxon>Sedentaria</taxon>
        <taxon>Scolecida</taxon>
        <taxon>Capitellidae</taxon>
        <taxon>Capitella</taxon>
    </lineage>
</organism>
<feature type="compositionally biased region" description="Polar residues" evidence="6">
    <location>
        <begin position="925"/>
        <end position="939"/>
    </location>
</feature>
<comment type="subcellular location">
    <subcellularLocation>
        <location evidence="1">Cytoplasm</location>
    </subcellularLocation>
</comment>
<feature type="region of interest" description="Disordered" evidence="6">
    <location>
        <begin position="538"/>
        <end position="566"/>
    </location>
</feature>